<keyword evidence="1" id="KW-0229">DNA integration</keyword>
<dbReference type="Pfam" id="PF02899">
    <property type="entry name" value="Phage_int_SAM_1"/>
    <property type="match status" value="1"/>
</dbReference>
<accession>Q9EZK5</accession>
<dbReference type="GO" id="GO:0003677">
    <property type="term" value="F:DNA binding"/>
    <property type="evidence" value="ECO:0007669"/>
    <property type="project" value="UniProtKB-UniRule"/>
</dbReference>
<evidence type="ECO:0000256" key="4">
    <source>
        <dbReference type="PROSITE-ProRule" id="PRU01248"/>
    </source>
</evidence>
<feature type="domain" description="Core-binding (CB)" evidence="6">
    <location>
        <begin position="3"/>
        <end position="81"/>
    </location>
</feature>
<sequence>MKQLTEEKIQAFEESLYLNEKSKATVSKYLRTVRKLAEYLQGKELTKPRLLEYREILQNQVKAQTVNGTLSSINAFLEFCGWHDCKIKLLKVQRKAFLDETRELSEAEYKQLLAAAQAKGNERLYLVMLTICGTGIRVSELQHITVEAAQTGRAEICMKGKNRTVLLQKELRVRLLKYAKELGIDEGHIFRTRSGKPLDRTNICHDMKKLCASAKVDPRKVFPHNLRHLFARSFYAIEKNLAHLADILGHSRIETTRIYVAASATAHERILNKMKLIL</sequence>
<dbReference type="Pfam" id="PF00589">
    <property type="entry name" value="Phage_integrase"/>
    <property type="match status" value="1"/>
</dbReference>
<keyword evidence="2 4" id="KW-0238">DNA-binding</keyword>
<gene>
    <name evidence="7" type="primary">intD</name>
</gene>
<evidence type="ECO:0000256" key="3">
    <source>
        <dbReference type="ARBA" id="ARBA00023172"/>
    </source>
</evidence>
<dbReference type="AlphaFoldDB" id="Q9EZK5"/>
<dbReference type="Gene3D" id="1.10.150.130">
    <property type="match status" value="1"/>
</dbReference>
<dbReference type="InterPro" id="IPR010998">
    <property type="entry name" value="Integrase_recombinase_N"/>
</dbReference>
<evidence type="ECO:0000259" key="6">
    <source>
        <dbReference type="PROSITE" id="PS51900"/>
    </source>
</evidence>
<evidence type="ECO:0000313" key="7">
    <source>
        <dbReference type="EMBL" id="AAG42074.1"/>
    </source>
</evidence>
<dbReference type="GO" id="GO:0006310">
    <property type="term" value="P:DNA recombination"/>
    <property type="evidence" value="ECO:0007669"/>
    <property type="project" value="UniProtKB-KW"/>
</dbReference>
<dbReference type="InterPro" id="IPR013762">
    <property type="entry name" value="Integrase-like_cat_sf"/>
</dbReference>
<dbReference type="EMBL" id="AF288684">
    <property type="protein sequence ID" value="AAG42074.1"/>
    <property type="molecule type" value="Genomic_DNA"/>
</dbReference>
<dbReference type="SUPFAM" id="SSF56349">
    <property type="entry name" value="DNA breaking-rejoining enzymes"/>
    <property type="match status" value="1"/>
</dbReference>
<evidence type="ECO:0000256" key="1">
    <source>
        <dbReference type="ARBA" id="ARBA00022908"/>
    </source>
</evidence>
<organism evidence="7">
    <name type="scientific">Enterococcus faecium</name>
    <name type="common">Streptococcus faecium</name>
    <dbReference type="NCBI Taxonomy" id="1352"/>
    <lineage>
        <taxon>Bacteria</taxon>
        <taxon>Bacillati</taxon>
        <taxon>Bacillota</taxon>
        <taxon>Bacilli</taxon>
        <taxon>Lactobacillales</taxon>
        <taxon>Enterococcaceae</taxon>
        <taxon>Enterococcus</taxon>
    </lineage>
</organism>
<dbReference type="PROSITE" id="PS51900">
    <property type="entry name" value="CB"/>
    <property type="match status" value="1"/>
</dbReference>
<evidence type="ECO:0000259" key="5">
    <source>
        <dbReference type="PROSITE" id="PS51898"/>
    </source>
</evidence>
<dbReference type="Gene3D" id="1.10.443.10">
    <property type="entry name" value="Intergrase catalytic core"/>
    <property type="match status" value="1"/>
</dbReference>
<dbReference type="InterPro" id="IPR050090">
    <property type="entry name" value="Tyrosine_recombinase_XerCD"/>
</dbReference>
<feature type="domain" description="Tyr recombinase" evidence="5">
    <location>
        <begin position="99"/>
        <end position="275"/>
    </location>
</feature>
<dbReference type="PANTHER" id="PTHR30349:SF89">
    <property type="entry name" value="INTEGRASE_RECOMBINASE"/>
    <property type="match status" value="1"/>
</dbReference>
<protein>
    <submittedName>
        <fullName evidence="7">Integrase-like protein</fullName>
    </submittedName>
</protein>
<dbReference type="InterPro" id="IPR044068">
    <property type="entry name" value="CB"/>
</dbReference>
<dbReference type="PROSITE" id="PS51898">
    <property type="entry name" value="TYR_RECOMBINASE"/>
    <property type="match status" value="1"/>
</dbReference>
<evidence type="ECO:0000256" key="2">
    <source>
        <dbReference type="ARBA" id="ARBA00023125"/>
    </source>
</evidence>
<dbReference type="PANTHER" id="PTHR30349">
    <property type="entry name" value="PHAGE INTEGRASE-RELATED"/>
    <property type="match status" value="1"/>
</dbReference>
<dbReference type="GO" id="GO:0015074">
    <property type="term" value="P:DNA integration"/>
    <property type="evidence" value="ECO:0007669"/>
    <property type="project" value="UniProtKB-KW"/>
</dbReference>
<reference evidence="7" key="1">
    <citation type="journal article" date="2001" name="J. Bacteriol.">
        <title>Regulation of expression of the vanD glycopeptide resistance gene cluster from Enterococcus faecium BM4339.</title>
        <authorList>
            <person name="Casadewall B."/>
            <person name="Reynolds P.E."/>
            <person name="Courvalin P."/>
        </authorList>
    </citation>
    <scope>NUCLEOTIDE SEQUENCE</scope>
    <source>
        <strain evidence="7">BM4339</strain>
    </source>
</reference>
<name>Q9EZK5_ENTFC</name>
<dbReference type="InterPro" id="IPR004107">
    <property type="entry name" value="Integrase_SAM-like_N"/>
</dbReference>
<dbReference type="InterPro" id="IPR011010">
    <property type="entry name" value="DNA_brk_join_enz"/>
</dbReference>
<keyword evidence="3" id="KW-0233">DNA recombination</keyword>
<proteinExistence type="predicted"/>
<dbReference type="InterPro" id="IPR002104">
    <property type="entry name" value="Integrase_catalytic"/>
</dbReference>